<comment type="caution">
    <text evidence="3">The sequence shown here is derived from an EMBL/GenBank/DDBJ whole genome shotgun (WGS) entry which is preliminary data.</text>
</comment>
<feature type="domain" description="Protein kinase" evidence="2">
    <location>
        <begin position="39"/>
        <end position="426"/>
    </location>
</feature>
<dbReference type="GO" id="GO:0005524">
    <property type="term" value="F:ATP binding"/>
    <property type="evidence" value="ECO:0007669"/>
    <property type="project" value="InterPro"/>
</dbReference>
<dbReference type="InterPro" id="IPR053083">
    <property type="entry name" value="TF_kinase-domain_protein"/>
</dbReference>
<proteinExistence type="predicted"/>
<name>A0A8H3IQY2_9LECA</name>
<dbReference type="SUPFAM" id="SSF56112">
    <property type="entry name" value="Protein kinase-like (PK-like)"/>
    <property type="match status" value="1"/>
</dbReference>
<evidence type="ECO:0000259" key="2">
    <source>
        <dbReference type="PROSITE" id="PS50011"/>
    </source>
</evidence>
<feature type="region of interest" description="Disordered" evidence="1">
    <location>
        <begin position="490"/>
        <end position="534"/>
    </location>
</feature>
<dbReference type="Gene3D" id="1.10.510.10">
    <property type="entry name" value="Transferase(Phosphotransferase) domain 1"/>
    <property type="match status" value="1"/>
</dbReference>
<dbReference type="Proteomes" id="UP000664534">
    <property type="component" value="Unassembled WGS sequence"/>
</dbReference>
<gene>
    <name evidence="3" type="ORF">IMSHALPRED_011004</name>
</gene>
<accession>A0A8H3IQY2</accession>
<dbReference type="InterPro" id="IPR000719">
    <property type="entry name" value="Prot_kinase_dom"/>
</dbReference>
<dbReference type="InterPro" id="IPR011009">
    <property type="entry name" value="Kinase-like_dom_sf"/>
</dbReference>
<dbReference type="SMART" id="SM00220">
    <property type="entry name" value="S_TKc"/>
    <property type="match status" value="1"/>
</dbReference>
<dbReference type="OrthoDB" id="4062651at2759"/>
<dbReference type="AlphaFoldDB" id="A0A8H3IQY2"/>
<protein>
    <recommendedName>
        <fullName evidence="2">Protein kinase domain-containing protein</fullName>
    </recommendedName>
</protein>
<feature type="region of interest" description="Disordered" evidence="1">
    <location>
        <begin position="435"/>
        <end position="459"/>
    </location>
</feature>
<dbReference type="PROSITE" id="PS00108">
    <property type="entry name" value="PROTEIN_KINASE_ST"/>
    <property type="match status" value="1"/>
</dbReference>
<dbReference type="PROSITE" id="PS50011">
    <property type="entry name" value="PROTEIN_KINASE_DOM"/>
    <property type="match status" value="1"/>
</dbReference>
<dbReference type="EMBL" id="CAJPDT010000096">
    <property type="protein sequence ID" value="CAF9937057.1"/>
    <property type="molecule type" value="Genomic_DNA"/>
</dbReference>
<dbReference type="GO" id="GO:0004672">
    <property type="term" value="F:protein kinase activity"/>
    <property type="evidence" value="ECO:0007669"/>
    <property type="project" value="InterPro"/>
</dbReference>
<keyword evidence="4" id="KW-1185">Reference proteome</keyword>
<dbReference type="PANTHER" id="PTHR44305">
    <property type="entry name" value="SI:DKEY-192D15.2-RELATED"/>
    <property type="match status" value="1"/>
</dbReference>
<evidence type="ECO:0000313" key="3">
    <source>
        <dbReference type="EMBL" id="CAF9937057.1"/>
    </source>
</evidence>
<organism evidence="3 4">
    <name type="scientific">Imshaugia aleurites</name>
    <dbReference type="NCBI Taxonomy" id="172621"/>
    <lineage>
        <taxon>Eukaryota</taxon>
        <taxon>Fungi</taxon>
        <taxon>Dikarya</taxon>
        <taxon>Ascomycota</taxon>
        <taxon>Pezizomycotina</taxon>
        <taxon>Lecanoromycetes</taxon>
        <taxon>OSLEUM clade</taxon>
        <taxon>Lecanoromycetidae</taxon>
        <taxon>Lecanorales</taxon>
        <taxon>Lecanorineae</taxon>
        <taxon>Parmeliaceae</taxon>
        <taxon>Imshaugia</taxon>
    </lineage>
</organism>
<dbReference type="Pfam" id="PF00069">
    <property type="entry name" value="Pkinase"/>
    <property type="match status" value="1"/>
</dbReference>
<dbReference type="InterPro" id="IPR008271">
    <property type="entry name" value="Ser/Thr_kinase_AS"/>
</dbReference>
<dbReference type="Gene3D" id="3.30.200.20">
    <property type="entry name" value="Phosphorylase Kinase, domain 1"/>
    <property type="match status" value="1"/>
</dbReference>
<reference evidence="3" key="1">
    <citation type="submission" date="2021-03" db="EMBL/GenBank/DDBJ databases">
        <authorList>
            <person name="Tagirdzhanova G."/>
        </authorList>
    </citation>
    <scope>NUCLEOTIDE SEQUENCE</scope>
</reference>
<evidence type="ECO:0000256" key="1">
    <source>
        <dbReference type="SAM" id="MobiDB-lite"/>
    </source>
</evidence>
<feature type="compositionally biased region" description="Basic residues" evidence="1">
    <location>
        <begin position="495"/>
        <end position="506"/>
    </location>
</feature>
<sequence>MSSVSSIRWEKERIDAFSSRPQKHHVSVMRDFLESDVDFEWPANLGECSGNHCDISGDVGKIPLKWKGFISDKTNASIDMYEAGPDFCFKKSFVVKTIRDTDSRKARKMTAKEVENMKDLRHPHVAALLGTFTFQARLHILIFPAACCDLDNFMRQMSSGFDKDRIASHSDSTNTIDRDTTVSKLVQESKVTSASKYKEHDAQEIHSEFWPLTLPVDEKIKLLRSYFVCLSQALSYLHGSGVRHKDIKPENILIDESGSAILTDFGISRRFPKHTPHATNNERNFTRKYASPEMMEDETTFRDDPSDVFSLGCVFLEMATLLLGNNLHNLSDHYATIVNDSSKEEAYHCNLGNVHSWIDYLRTSRGFKPVQEHWLPGARNEVPDSDPSPDNHMTAALVDIREMLDEIPSKRPKSEGLWQRFQHISAMRCRDCDPRRPVDIWKPSARQRRDAQTGLHNRRSLHAIEKKDLKSRELPVSGFIDSTRLSARLEPSVRKAQKNGKHGHIRTRSEPDSPISKLNGDTPAHRAEAASAPSSRVLIQHKEEMIPEGTRPEVAQSLAHSSPGVFIHDTSTDIIHQIPDDVELTQSLRLSRPQATKFGLSHRRAARLGQQSRTTHRKQATRDETSVPQLERFTPPPQARIIVYDVSQTIAFETVFASLKDQEPQKYRLPRFRRKVEIGHKADLIAKVDLGQLKIETKMRRWMGSFPWIYVLNYAAQPLQQQTG</sequence>
<evidence type="ECO:0000313" key="4">
    <source>
        <dbReference type="Proteomes" id="UP000664534"/>
    </source>
</evidence>
<dbReference type="PANTHER" id="PTHR44305:SF24">
    <property type="entry name" value="TYROSINE-PROTEIN KINASE C03B1.5-RELATED"/>
    <property type="match status" value="1"/>
</dbReference>
<feature type="region of interest" description="Disordered" evidence="1">
    <location>
        <begin position="596"/>
        <end position="632"/>
    </location>
</feature>
<dbReference type="CDD" id="cd00180">
    <property type="entry name" value="PKc"/>
    <property type="match status" value="1"/>
</dbReference>